<protein>
    <submittedName>
        <fullName evidence="7">MerR family transcriptional regulator</fullName>
    </submittedName>
</protein>
<feature type="domain" description="HTH merR-type" evidence="6">
    <location>
        <begin position="3"/>
        <end position="72"/>
    </location>
</feature>
<dbReference type="Proteomes" id="UP000823918">
    <property type="component" value="Unassembled WGS sequence"/>
</dbReference>
<feature type="transmembrane region" description="Helical" evidence="5">
    <location>
        <begin position="140"/>
        <end position="161"/>
    </location>
</feature>
<keyword evidence="1" id="KW-0678">Repressor</keyword>
<dbReference type="PROSITE" id="PS50937">
    <property type="entry name" value="HTH_MERR_2"/>
    <property type="match status" value="1"/>
</dbReference>
<comment type="caution">
    <text evidence="7">The sequence shown here is derived from an EMBL/GenBank/DDBJ whole genome shotgun (WGS) entry which is preliminary data.</text>
</comment>
<keyword evidence="5" id="KW-0472">Membrane</keyword>
<keyword evidence="5" id="KW-0812">Transmembrane</keyword>
<dbReference type="Gene3D" id="1.10.1660.10">
    <property type="match status" value="1"/>
</dbReference>
<keyword evidence="2" id="KW-0805">Transcription regulation</keyword>
<keyword evidence="4" id="KW-0804">Transcription</keyword>
<accession>A0A9D2Q3E8</accession>
<feature type="transmembrane region" description="Helical" evidence="5">
    <location>
        <begin position="167"/>
        <end position="187"/>
    </location>
</feature>
<dbReference type="GO" id="GO:0003677">
    <property type="term" value="F:DNA binding"/>
    <property type="evidence" value="ECO:0007669"/>
    <property type="project" value="UniProtKB-KW"/>
</dbReference>
<evidence type="ECO:0000259" key="6">
    <source>
        <dbReference type="PROSITE" id="PS50937"/>
    </source>
</evidence>
<evidence type="ECO:0000256" key="2">
    <source>
        <dbReference type="ARBA" id="ARBA00023015"/>
    </source>
</evidence>
<dbReference type="SUPFAM" id="SSF46955">
    <property type="entry name" value="Putative DNA-binding domain"/>
    <property type="match status" value="1"/>
</dbReference>
<dbReference type="CDD" id="cd01106">
    <property type="entry name" value="HTH_TipAL-Mta"/>
    <property type="match status" value="1"/>
</dbReference>
<evidence type="ECO:0000256" key="1">
    <source>
        <dbReference type="ARBA" id="ARBA00022491"/>
    </source>
</evidence>
<evidence type="ECO:0000256" key="3">
    <source>
        <dbReference type="ARBA" id="ARBA00023125"/>
    </source>
</evidence>
<reference evidence="7" key="2">
    <citation type="submission" date="2021-04" db="EMBL/GenBank/DDBJ databases">
        <authorList>
            <person name="Gilroy R."/>
        </authorList>
    </citation>
    <scope>NUCLEOTIDE SEQUENCE</scope>
    <source>
        <strain evidence="7">5933</strain>
    </source>
</reference>
<dbReference type="PANTHER" id="PTHR30204:SF69">
    <property type="entry name" value="MERR-FAMILY TRANSCRIPTIONAL REGULATOR"/>
    <property type="match status" value="1"/>
</dbReference>
<name>A0A9D2Q3E8_9FIRM</name>
<proteinExistence type="predicted"/>
<dbReference type="PANTHER" id="PTHR30204">
    <property type="entry name" value="REDOX-CYCLING DRUG-SENSING TRANSCRIPTIONAL ACTIVATOR SOXR"/>
    <property type="match status" value="1"/>
</dbReference>
<sequence length="238" mass="27166">MSVYSTSEIARLCGVSVRTVQFYDGKGLLPPSEISEGGRRLYSKADVEQLRFICMLKTLGLSLDSIKEILQSEQKNEILLLLLQQQEKRICTELQQRENQLASIRFLCQTLKNDGEIPAHSLCGIEEIMKDKKQLRTTHGMMLAVGIAMDVLQLALLALWIAKGVWLPFAVGMPFVIAMGIWMMLFYHRRVSYACPHCHAVFRPRFREFFFAKHTPKARCLTCTECGKKDYCVERSAP</sequence>
<evidence type="ECO:0000313" key="7">
    <source>
        <dbReference type="EMBL" id="HJC71254.1"/>
    </source>
</evidence>
<keyword evidence="5" id="KW-1133">Transmembrane helix</keyword>
<evidence type="ECO:0000256" key="5">
    <source>
        <dbReference type="SAM" id="Phobius"/>
    </source>
</evidence>
<dbReference type="AlphaFoldDB" id="A0A9D2Q3E8"/>
<dbReference type="InterPro" id="IPR009061">
    <property type="entry name" value="DNA-bd_dom_put_sf"/>
</dbReference>
<evidence type="ECO:0000256" key="4">
    <source>
        <dbReference type="ARBA" id="ARBA00023163"/>
    </source>
</evidence>
<dbReference type="PRINTS" id="PR00040">
    <property type="entry name" value="HTHMERR"/>
</dbReference>
<dbReference type="EMBL" id="DWWA01000005">
    <property type="protein sequence ID" value="HJC71254.1"/>
    <property type="molecule type" value="Genomic_DNA"/>
</dbReference>
<dbReference type="GO" id="GO:0003700">
    <property type="term" value="F:DNA-binding transcription factor activity"/>
    <property type="evidence" value="ECO:0007669"/>
    <property type="project" value="InterPro"/>
</dbReference>
<organism evidence="7 8">
    <name type="scientific">Candidatus Ruthenibacterium merdavium</name>
    <dbReference type="NCBI Taxonomy" id="2838752"/>
    <lineage>
        <taxon>Bacteria</taxon>
        <taxon>Bacillati</taxon>
        <taxon>Bacillota</taxon>
        <taxon>Clostridia</taxon>
        <taxon>Eubacteriales</taxon>
        <taxon>Oscillospiraceae</taxon>
        <taxon>Ruthenibacterium</taxon>
    </lineage>
</organism>
<keyword evidence="3" id="KW-0238">DNA-binding</keyword>
<dbReference type="SMART" id="SM00422">
    <property type="entry name" value="HTH_MERR"/>
    <property type="match status" value="1"/>
</dbReference>
<dbReference type="Pfam" id="PF13411">
    <property type="entry name" value="MerR_1"/>
    <property type="match status" value="1"/>
</dbReference>
<dbReference type="InterPro" id="IPR047057">
    <property type="entry name" value="MerR_fam"/>
</dbReference>
<dbReference type="InterPro" id="IPR000551">
    <property type="entry name" value="MerR-type_HTH_dom"/>
</dbReference>
<gene>
    <name evidence="7" type="ORF">H9698_00465</name>
</gene>
<reference evidence="7" key="1">
    <citation type="journal article" date="2021" name="PeerJ">
        <title>Extensive microbial diversity within the chicken gut microbiome revealed by metagenomics and culture.</title>
        <authorList>
            <person name="Gilroy R."/>
            <person name="Ravi A."/>
            <person name="Getino M."/>
            <person name="Pursley I."/>
            <person name="Horton D.L."/>
            <person name="Alikhan N.F."/>
            <person name="Baker D."/>
            <person name="Gharbi K."/>
            <person name="Hall N."/>
            <person name="Watson M."/>
            <person name="Adriaenssens E.M."/>
            <person name="Foster-Nyarko E."/>
            <person name="Jarju S."/>
            <person name="Secka A."/>
            <person name="Antonio M."/>
            <person name="Oren A."/>
            <person name="Chaudhuri R.R."/>
            <person name="La Ragione R."/>
            <person name="Hildebrand F."/>
            <person name="Pallen M.J."/>
        </authorList>
    </citation>
    <scope>NUCLEOTIDE SEQUENCE</scope>
    <source>
        <strain evidence="7">5933</strain>
    </source>
</reference>
<evidence type="ECO:0000313" key="8">
    <source>
        <dbReference type="Proteomes" id="UP000823918"/>
    </source>
</evidence>